<protein>
    <submittedName>
        <fullName evidence="8">PAS domain S-box-containing protein</fullName>
    </submittedName>
</protein>
<comment type="caution">
    <text evidence="8">The sequence shown here is derived from an EMBL/GenBank/DDBJ whole genome shotgun (WGS) entry which is preliminary data.</text>
</comment>
<dbReference type="InterPro" id="IPR013767">
    <property type="entry name" value="PAS_fold"/>
</dbReference>
<dbReference type="PANTHER" id="PTHR32071:SF57">
    <property type="entry name" value="C4-DICARBOXYLATE TRANSPORT TRANSCRIPTIONAL REGULATORY PROTEIN DCTD"/>
    <property type="match status" value="1"/>
</dbReference>
<evidence type="ECO:0000313" key="8">
    <source>
        <dbReference type="EMBL" id="PWW32373.1"/>
    </source>
</evidence>
<evidence type="ECO:0000313" key="9">
    <source>
        <dbReference type="Proteomes" id="UP000247150"/>
    </source>
</evidence>
<dbReference type="FunFam" id="3.40.50.300:FF:000006">
    <property type="entry name" value="DNA-binding transcriptional regulator NtrC"/>
    <property type="match status" value="1"/>
</dbReference>
<keyword evidence="2" id="KW-0067">ATP-binding</keyword>
<reference evidence="8 9" key="1">
    <citation type="submission" date="2018-05" db="EMBL/GenBank/DDBJ databases">
        <title>Freshwater and sediment microbial communities from various areas in North America, analyzing microbe dynamics in response to fracking.</title>
        <authorList>
            <person name="Lamendella R."/>
        </authorList>
    </citation>
    <scope>NUCLEOTIDE SEQUENCE [LARGE SCALE GENOMIC DNA]</scope>
    <source>
        <strain evidence="8 9">15_TX</strain>
    </source>
</reference>
<dbReference type="SUPFAM" id="SSF46689">
    <property type="entry name" value="Homeodomain-like"/>
    <property type="match status" value="1"/>
</dbReference>
<gene>
    <name evidence="8" type="ORF">DFO73_101637</name>
</gene>
<dbReference type="SUPFAM" id="SSF52540">
    <property type="entry name" value="P-loop containing nucleoside triphosphate hydrolases"/>
    <property type="match status" value="1"/>
</dbReference>
<dbReference type="Pfam" id="PF00989">
    <property type="entry name" value="PAS"/>
    <property type="match status" value="1"/>
</dbReference>
<dbReference type="PROSITE" id="PS50045">
    <property type="entry name" value="SIGMA54_INTERACT_4"/>
    <property type="match status" value="1"/>
</dbReference>
<organism evidence="8 9">
    <name type="scientific">Cytobacillus oceanisediminis</name>
    <dbReference type="NCBI Taxonomy" id="665099"/>
    <lineage>
        <taxon>Bacteria</taxon>
        <taxon>Bacillati</taxon>
        <taxon>Bacillota</taxon>
        <taxon>Bacilli</taxon>
        <taxon>Bacillales</taxon>
        <taxon>Bacillaceae</taxon>
        <taxon>Cytobacillus</taxon>
    </lineage>
</organism>
<dbReference type="CDD" id="cd00009">
    <property type="entry name" value="AAA"/>
    <property type="match status" value="1"/>
</dbReference>
<dbReference type="OrthoDB" id="9771372at2"/>
<dbReference type="InterPro" id="IPR009057">
    <property type="entry name" value="Homeodomain-like_sf"/>
</dbReference>
<keyword evidence="5" id="KW-0804">Transcription</keyword>
<dbReference type="InterPro" id="IPR025662">
    <property type="entry name" value="Sigma_54_int_dom_ATP-bd_1"/>
</dbReference>
<dbReference type="NCBIfam" id="TIGR00229">
    <property type="entry name" value="sensory_box"/>
    <property type="match status" value="1"/>
</dbReference>
<dbReference type="EMBL" id="QGTW01000001">
    <property type="protein sequence ID" value="PWW32373.1"/>
    <property type="molecule type" value="Genomic_DNA"/>
</dbReference>
<dbReference type="GO" id="GO:0005524">
    <property type="term" value="F:ATP binding"/>
    <property type="evidence" value="ECO:0007669"/>
    <property type="project" value="UniProtKB-KW"/>
</dbReference>
<evidence type="ECO:0000259" key="6">
    <source>
        <dbReference type="PROSITE" id="PS50045"/>
    </source>
</evidence>
<dbReference type="InterPro" id="IPR003593">
    <property type="entry name" value="AAA+_ATPase"/>
</dbReference>
<keyword evidence="4" id="KW-0238">DNA-binding</keyword>
<dbReference type="PROSITE" id="PS50112">
    <property type="entry name" value="PAS"/>
    <property type="match status" value="1"/>
</dbReference>
<dbReference type="InterPro" id="IPR025944">
    <property type="entry name" value="Sigma_54_int_dom_CS"/>
</dbReference>
<evidence type="ECO:0000256" key="5">
    <source>
        <dbReference type="ARBA" id="ARBA00023163"/>
    </source>
</evidence>
<accession>A0A2V3A5T2</accession>
<name>A0A2V3A5T2_9BACI</name>
<dbReference type="InterPro" id="IPR027417">
    <property type="entry name" value="P-loop_NTPase"/>
</dbReference>
<feature type="domain" description="PAS" evidence="7">
    <location>
        <begin position="6"/>
        <end position="51"/>
    </location>
</feature>
<sequence>MNDKNLHNFYQAIVDLSHDGIAVIDKKGYLIFYNQAAADFLGIPIGEALGKLVTEVNPDAGLARILVEQNVQHEQIRKLGNRTAVINRAPIYLDGELIGAVSSLRDITELQQYEQEIRKKLSKNGLQAKWSFEKIVARSNKMKKILEVARKYAAVSSTVLLLGESGTGKEIIAQGIHLASERKDRAFVALNCAALPENLLESELFGYDDGAFTGAKKGGKPGLFELAHGGTIFLDEIGELPLSLQARLLRVLQERELMRIGGHKIIPVDVRVIAATNKNLLHQIQKGKFRDDLYFRLAILVLKLPPLRERIEDIPFLVETFLRSWNKSYKLTDSDIQRLQKYPWPGNIRELRNLIERALVLTTSDESLELFSSDVWMNTEEYKQTYTSEFLNPDETEEDQIKRILKEENGSVGHAASRLGIHRSTLWRKLKNMNLKNQLDNTSP</sequence>
<proteinExistence type="predicted"/>
<dbReference type="InterPro" id="IPR058031">
    <property type="entry name" value="AAA_lid_NorR"/>
</dbReference>
<dbReference type="SUPFAM" id="SSF55785">
    <property type="entry name" value="PYP-like sensor domain (PAS domain)"/>
    <property type="match status" value="1"/>
</dbReference>
<dbReference type="InterPro" id="IPR025943">
    <property type="entry name" value="Sigma_54_int_dom_ATP-bd_2"/>
</dbReference>
<dbReference type="Gene3D" id="1.10.8.60">
    <property type="match status" value="1"/>
</dbReference>
<dbReference type="AlphaFoldDB" id="A0A2V3A5T2"/>
<dbReference type="Gene3D" id="1.10.10.60">
    <property type="entry name" value="Homeodomain-like"/>
    <property type="match status" value="1"/>
</dbReference>
<dbReference type="InterPro" id="IPR035965">
    <property type="entry name" value="PAS-like_dom_sf"/>
</dbReference>
<dbReference type="Pfam" id="PF25601">
    <property type="entry name" value="AAA_lid_14"/>
    <property type="match status" value="1"/>
</dbReference>
<dbReference type="PANTHER" id="PTHR32071">
    <property type="entry name" value="TRANSCRIPTIONAL REGULATORY PROTEIN"/>
    <property type="match status" value="1"/>
</dbReference>
<keyword evidence="3" id="KW-0805">Transcription regulation</keyword>
<dbReference type="PROSITE" id="PS00676">
    <property type="entry name" value="SIGMA54_INTERACT_2"/>
    <property type="match status" value="1"/>
</dbReference>
<dbReference type="SMART" id="SM00382">
    <property type="entry name" value="AAA"/>
    <property type="match status" value="1"/>
</dbReference>
<dbReference type="PROSITE" id="PS00675">
    <property type="entry name" value="SIGMA54_INTERACT_1"/>
    <property type="match status" value="1"/>
</dbReference>
<keyword evidence="1" id="KW-0547">Nucleotide-binding</keyword>
<dbReference type="Pfam" id="PF02954">
    <property type="entry name" value="HTH_8"/>
    <property type="match status" value="1"/>
</dbReference>
<evidence type="ECO:0000259" key="7">
    <source>
        <dbReference type="PROSITE" id="PS50112"/>
    </source>
</evidence>
<dbReference type="Gene3D" id="3.40.50.300">
    <property type="entry name" value="P-loop containing nucleotide triphosphate hydrolases"/>
    <property type="match status" value="1"/>
</dbReference>
<dbReference type="PROSITE" id="PS00688">
    <property type="entry name" value="SIGMA54_INTERACT_3"/>
    <property type="match status" value="1"/>
</dbReference>
<dbReference type="CDD" id="cd00130">
    <property type="entry name" value="PAS"/>
    <property type="match status" value="1"/>
</dbReference>
<dbReference type="RefSeq" id="WP_110063309.1">
    <property type="nucleotide sequence ID" value="NZ_QGTW01000001.1"/>
</dbReference>
<evidence type="ECO:0000256" key="3">
    <source>
        <dbReference type="ARBA" id="ARBA00023015"/>
    </source>
</evidence>
<evidence type="ECO:0000256" key="2">
    <source>
        <dbReference type="ARBA" id="ARBA00022840"/>
    </source>
</evidence>
<dbReference type="GO" id="GO:0043565">
    <property type="term" value="F:sequence-specific DNA binding"/>
    <property type="evidence" value="ECO:0007669"/>
    <property type="project" value="InterPro"/>
</dbReference>
<dbReference type="Pfam" id="PF00158">
    <property type="entry name" value="Sigma54_activat"/>
    <property type="match status" value="1"/>
</dbReference>
<dbReference type="InterPro" id="IPR002078">
    <property type="entry name" value="Sigma_54_int"/>
</dbReference>
<dbReference type="GO" id="GO:0006355">
    <property type="term" value="P:regulation of DNA-templated transcription"/>
    <property type="evidence" value="ECO:0007669"/>
    <property type="project" value="InterPro"/>
</dbReference>
<dbReference type="PRINTS" id="PR01590">
    <property type="entry name" value="HTHFIS"/>
</dbReference>
<evidence type="ECO:0000256" key="1">
    <source>
        <dbReference type="ARBA" id="ARBA00022741"/>
    </source>
</evidence>
<feature type="domain" description="Sigma-54 factor interaction" evidence="6">
    <location>
        <begin position="135"/>
        <end position="360"/>
    </location>
</feature>
<dbReference type="InterPro" id="IPR002197">
    <property type="entry name" value="HTH_Fis"/>
</dbReference>
<dbReference type="Gene3D" id="3.30.450.20">
    <property type="entry name" value="PAS domain"/>
    <property type="match status" value="1"/>
</dbReference>
<dbReference type="InterPro" id="IPR000014">
    <property type="entry name" value="PAS"/>
</dbReference>
<evidence type="ECO:0000256" key="4">
    <source>
        <dbReference type="ARBA" id="ARBA00023125"/>
    </source>
</evidence>
<dbReference type="SMART" id="SM00091">
    <property type="entry name" value="PAS"/>
    <property type="match status" value="1"/>
</dbReference>
<dbReference type="Proteomes" id="UP000247150">
    <property type="component" value="Unassembled WGS sequence"/>
</dbReference>